<dbReference type="InterPro" id="IPR028098">
    <property type="entry name" value="Glyco_trans_4-like_N"/>
</dbReference>
<comment type="caution">
    <text evidence="2">The sequence shown here is derived from an EMBL/GenBank/DDBJ whole genome shotgun (WGS) entry which is preliminary data.</text>
</comment>
<keyword evidence="3" id="KW-1185">Reference proteome</keyword>
<dbReference type="InterPro" id="IPR050194">
    <property type="entry name" value="Glycosyltransferase_grp1"/>
</dbReference>
<reference evidence="2 3" key="1">
    <citation type="submission" date="2019-07" db="EMBL/GenBank/DDBJ databases">
        <title>Whole genome shotgun sequence of Methylobacterium haplocladii NBRC 107714.</title>
        <authorList>
            <person name="Hosoyama A."/>
            <person name="Uohara A."/>
            <person name="Ohji S."/>
            <person name="Ichikawa N."/>
        </authorList>
    </citation>
    <scope>NUCLEOTIDE SEQUENCE [LARGE SCALE GENOMIC DNA]</scope>
    <source>
        <strain evidence="2 3">NBRC 107714</strain>
    </source>
</reference>
<name>A0A512IVS2_9HYPH</name>
<evidence type="ECO:0000259" key="1">
    <source>
        <dbReference type="Pfam" id="PF13579"/>
    </source>
</evidence>
<protein>
    <submittedName>
        <fullName evidence="2">Glycosyltransferase WbuB</fullName>
    </submittedName>
</protein>
<dbReference type="PANTHER" id="PTHR45947:SF3">
    <property type="entry name" value="SULFOQUINOVOSYL TRANSFERASE SQD2"/>
    <property type="match status" value="1"/>
</dbReference>
<dbReference type="EMBL" id="BJZT01000054">
    <property type="protein sequence ID" value="GEP01812.1"/>
    <property type="molecule type" value="Genomic_DNA"/>
</dbReference>
<gene>
    <name evidence="2" type="ORF">MHA02_41990</name>
</gene>
<dbReference type="SUPFAM" id="SSF53756">
    <property type="entry name" value="UDP-Glycosyltransferase/glycogen phosphorylase"/>
    <property type="match status" value="1"/>
</dbReference>
<dbReference type="PANTHER" id="PTHR45947">
    <property type="entry name" value="SULFOQUINOVOSYL TRANSFERASE SQD2"/>
    <property type="match status" value="1"/>
</dbReference>
<dbReference type="CDD" id="cd03794">
    <property type="entry name" value="GT4_WbuB-like"/>
    <property type="match status" value="1"/>
</dbReference>
<sequence length="443" mass="49322">MLVNAPLAIEEASPARRPLRSVTGTILIVVENLPVPFDRRVWQEACALRDAGAKVSVICPQMKGYDRPYEVLDGIEIHRHPLTEAASSTGYIAEYATAFFHQTRLAWKIFRKHRFDVIHACNPPDLIFLVAFPFKLLGVKFVFDHHDICPELFEAKFDPKTLGAKLVRQVLLTAERLTFAVADASIATNESYRRIAVERGGMRPDRVAVVRSGPDLTRLKQGERDPTLLKGRDLLIAYVGVIGNQEGLDLLIDAIRHLVTVKGRTDTQFCIVGAGPALHQAQQYAEESGVSAYVDFLGRVPDAKLISVLSTADVGVNPDRVNAMNDKSTMNKILEYMAFSLPIVQFDVTEGRASAGEASLYAAKNDPMDLASKMDLLLSEPSRRQRMGALGYERVCSQFAWNHQAATLTTFYADLLEQSGKQSWIARIKRPFRSRASIMEHVK</sequence>
<dbReference type="AlphaFoldDB" id="A0A512IVS2"/>
<dbReference type="Pfam" id="PF13579">
    <property type="entry name" value="Glyco_trans_4_4"/>
    <property type="match status" value="1"/>
</dbReference>
<evidence type="ECO:0000313" key="3">
    <source>
        <dbReference type="Proteomes" id="UP000321258"/>
    </source>
</evidence>
<dbReference type="Gene3D" id="3.40.50.2000">
    <property type="entry name" value="Glycogen Phosphorylase B"/>
    <property type="match status" value="2"/>
</dbReference>
<accession>A0A512IVS2</accession>
<organism evidence="2 3">
    <name type="scientific">Methylobacterium haplocladii</name>
    <dbReference type="NCBI Taxonomy" id="1176176"/>
    <lineage>
        <taxon>Bacteria</taxon>
        <taxon>Pseudomonadati</taxon>
        <taxon>Pseudomonadota</taxon>
        <taxon>Alphaproteobacteria</taxon>
        <taxon>Hyphomicrobiales</taxon>
        <taxon>Methylobacteriaceae</taxon>
        <taxon>Methylobacterium</taxon>
    </lineage>
</organism>
<dbReference type="Proteomes" id="UP000321258">
    <property type="component" value="Unassembled WGS sequence"/>
</dbReference>
<dbReference type="Pfam" id="PF13692">
    <property type="entry name" value="Glyco_trans_1_4"/>
    <property type="match status" value="1"/>
</dbReference>
<evidence type="ECO:0000313" key="2">
    <source>
        <dbReference type="EMBL" id="GEP01812.1"/>
    </source>
</evidence>
<keyword evidence="2" id="KW-0808">Transferase</keyword>
<dbReference type="GO" id="GO:0016758">
    <property type="term" value="F:hexosyltransferase activity"/>
    <property type="evidence" value="ECO:0007669"/>
    <property type="project" value="TreeGrafter"/>
</dbReference>
<feature type="domain" description="Glycosyltransferase subfamily 4-like N-terminal" evidence="1">
    <location>
        <begin position="39"/>
        <end position="212"/>
    </location>
</feature>
<proteinExistence type="predicted"/>